<dbReference type="PANTHER" id="PTHR43156">
    <property type="entry name" value="STAGE II SPORULATION PROTEIN E-RELATED"/>
    <property type="match status" value="1"/>
</dbReference>
<evidence type="ECO:0000313" key="5">
    <source>
        <dbReference type="Proteomes" id="UP001379949"/>
    </source>
</evidence>
<keyword evidence="5" id="KW-1185">Reference proteome</keyword>
<name>A0ABU9G8E2_9GAMM</name>
<dbReference type="CDD" id="cd00156">
    <property type="entry name" value="REC"/>
    <property type="match status" value="1"/>
</dbReference>
<dbReference type="Proteomes" id="UP001379949">
    <property type="component" value="Unassembled WGS sequence"/>
</dbReference>
<dbReference type="Pfam" id="PF07228">
    <property type="entry name" value="SpoIIE"/>
    <property type="match status" value="1"/>
</dbReference>
<dbReference type="SUPFAM" id="SSF52172">
    <property type="entry name" value="CheY-like"/>
    <property type="match status" value="1"/>
</dbReference>
<dbReference type="PANTHER" id="PTHR43156:SF2">
    <property type="entry name" value="STAGE II SPORULATION PROTEIN E"/>
    <property type="match status" value="1"/>
</dbReference>
<dbReference type="InterPro" id="IPR003594">
    <property type="entry name" value="HATPase_dom"/>
</dbReference>
<dbReference type="InterPro" id="IPR011006">
    <property type="entry name" value="CheY-like_superfamily"/>
</dbReference>
<comment type="caution">
    <text evidence="4">The sequence shown here is derived from an EMBL/GenBank/DDBJ whole genome shotgun (WGS) entry which is preliminary data.</text>
</comment>
<dbReference type="SUPFAM" id="SSF55874">
    <property type="entry name" value="ATPase domain of HSP90 chaperone/DNA topoisomerase II/histidine kinase"/>
    <property type="match status" value="1"/>
</dbReference>
<dbReference type="Pfam" id="PF13581">
    <property type="entry name" value="HATPase_c_2"/>
    <property type="match status" value="1"/>
</dbReference>
<evidence type="ECO:0000259" key="3">
    <source>
        <dbReference type="PROSITE" id="PS50110"/>
    </source>
</evidence>
<keyword evidence="1" id="KW-0378">Hydrolase</keyword>
<sequence>MEANITILIADEATPDRVLLKTIFEQLGHTVVVANDDSEAIDLFDPELIQLVCLGVTPSFCNGRSVALEIQRIANGVFVPIVFLSGDRDSVSLLDCLKISGTDYISKPYCSTIIMAKLDAITRILVMQKTLAKQNQALSQYNEMLVYEQEVAKVVYENITHSNCLSDPALHTFHYGSHTFNGDVILAAYKPNGGMHLLLGDFTGQGLSAAIGALPLADIFFDWTRKGFLMRQILPEINARLKRILPPDMFCSAAFIDIKANDKSMEVWNGGLPDLLFFSQFEQQPKRLISKNLPLGVLSPADFEFAIDPVSFQAGDALLVYSDGLFEAKTAQGSSFYKAMVASLCNREVLSHNGLSWLIDRMTQEGVLESPNDDISCLEVSLTPQIGVHSADANEPSYKQEAPADFSFEYRLNADSLRSTDPLPYILQIITTAPGLKQYASHVFMILSELYSNALEHGVLKLSSDKKNTLEGFASYYEEREQALCALEEGSVTIQVKATSDSASGELELRVTDSGPGFDYQSVAFDLDNTDVPYNRGLALLNQLCEKLEFSHGGRSVSACFRWQLN</sequence>
<evidence type="ECO:0000256" key="2">
    <source>
        <dbReference type="PROSITE-ProRule" id="PRU00169"/>
    </source>
</evidence>
<organism evidence="4 5">
    <name type="scientific">Marinomonas arenicola</name>
    <dbReference type="NCBI Taxonomy" id="569601"/>
    <lineage>
        <taxon>Bacteria</taxon>
        <taxon>Pseudomonadati</taxon>
        <taxon>Pseudomonadota</taxon>
        <taxon>Gammaproteobacteria</taxon>
        <taxon>Oceanospirillales</taxon>
        <taxon>Oceanospirillaceae</taxon>
        <taxon>Marinomonas</taxon>
    </lineage>
</organism>
<accession>A0ABU9G8E2</accession>
<dbReference type="InterPro" id="IPR036890">
    <property type="entry name" value="HATPase_C_sf"/>
</dbReference>
<dbReference type="Gene3D" id="3.60.40.10">
    <property type="entry name" value="PPM-type phosphatase domain"/>
    <property type="match status" value="1"/>
</dbReference>
<dbReference type="InterPro" id="IPR001932">
    <property type="entry name" value="PPM-type_phosphatase-like_dom"/>
</dbReference>
<dbReference type="Gene3D" id="3.30.565.10">
    <property type="entry name" value="Histidine kinase-like ATPase, C-terminal domain"/>
    <property type="match status" value="1"/>
</dbReference>
<dbReference type="RefSeq" id="WP_341567832.1">
    <property type="nucleotide sequence ID" value="NZ_JBAKAR010000013.1"/>
</dbReference>
<evidence type="ECO:0000313" key="4">
    <source>
        <dbReference type="EMBL" id="MEL0614306.1"/>
    </source>
</evidence>
<dbReference type="PROSITE" id="PS50110">
    <property type="entry name" value="RESPONSE_REGULATORY"/>
    <property type="match status" value="1"/>
</dbReference>
<evidence type="ECO:0000256" key="1">
    <source>
        <dbReference type="ARBA" id="ARBA00022801"/>
    </source>
</evidence>
<dbReference type="SMART" id="SM00448">
    <property type="entry name" value="REC"/>
    <property type="match status" value="1"/>
</dbReference>
<dbReference type="CDD" id="cd16936">
    <property type="entry name" value="HATPase_RsbW-like"/>
    <property type="match status" value="1"/>
</dbReference>
<reference evidence="4 5" key="1">
    <citation type="submission" date="2024-02" db="EMBL/GenBank/DDBJ databases">
        <title>Bacteria isolated from the canopy kelp, Nereocystis luetkeana.</title>
        <authorList>
            <person name="Pfister C.A."/>
            <person name="Younker I.T."/>
            <person name="Light S.H."/>
        </authorList>
    </citation>
    <scope>NUCLEOTIDE SEQUENCE [LARGE SCALE GENOMIC DNA]</scope>
    <source>
        <strain evidence="4 5">TI.4.07</strain>
    </source>
</reference>
<dbReference type="InterPro" id="IPR036457">
    <property type="entry name" value="PPM-type-like_dom_sf"/>
</dbReference>
<feature type="domain" description="Response regulatory" evidence="3">
    <location>
        <begin position="6"/>
        <end position="122"/>
    </location>
</feature>
<proteinExistence type="predicted"/>
<dbReference type="Pfam" id="PF00072">
    <property type="entry name" value="Response_reg"/>
    <property type="match status" value="1"/>
</dbReference>
<protein>
    <submittedName>
        <fullName evidence="4">SpoIIE family protein phosphatase</fullName>
    </submittedName>
</protein>
<comment type="caution">
    <text evidence="2">Lacks conserved residue(s) required for the propagation of feature annotation.</text>
</comment>
<dbReference type="EMBL" id="JBAKAR010000013">
    <property type="protein sequence ID" value="MEL0614306.1"/>
    <property type="molecule type" value="Genomic_DNA"/>
</dbReference>
<gene>
    <name evidence="4" type="ORF">V6242_14205</name>
</gene>
<dbReference type="InterPro" id="IPR052016">
    <property type="entry name" value="Bact_Sigma-Reg"/>
</dbReference>
<dbReference type="Gene3D" id="3.40.50.2300">
    <property type="match status" value="1"/>
</dbReference>
<dbReference type="InterPro" id="IPR001789">
    <property type="entry name" value="Sig_transdc_resp-reg_receiver"/>
</dbReference>